<reference evidence="14 15" key="1">
    <citation type="journal article" date="2014" name="Genome Announc.">
        <title>Draft Genome Sequence of the Haloacid-Degrading Burkholderia caribensis Strain MBA4.</title>
        <authorList>
            <person name="Pan Y."/>
            <person name="Kong K.F."/>
            <person name="Tsang J.S."/>
        </authorList>
    </citation>
    <scope>NUCLEOTIDE SEQUENCE [LARGE SCALE GENOMIC DNA]</scope>
    <source>
        <strain evidence="14 15">852011</strain>
    </source>
</reference>
<dbReference type="Gene3D" id="1.10.357.140">
    <property type="entry name" value="UbiA prenyltransferase"/>
    <property type="match status" value="1"/>
</dbReference>
<keyword evidence="4 12" id="KW-1003">Cell membrane</keyword>
<dbReference type="FunFam" id="1.20.120.1780:FF:000001">
    <property type="entry name" value="4-hydroxybenzoate octaprenyltransferase"/>
    <property type="match status" value="1"/>
</dbReference>
<evidence type="ECO:0000256" key="6">
    <source>
        <dbReference type="ARBA" id="ARBA00022679"/>
    </source>
</evidence>
<evidence type="ECO:0000256" key="2">
    <source>
        <dbReference type="ARBA" id="ARBA00004141"/>
    </source>
</evidence>
<keyword evidence="8 12" id="KW-0812">Transmembrane</keyword>
<dbReference type="AlphaFoldDB" id="A0A9Q6S274"/>
<evidence type="ECO:0000256" key="9">
    <source>
        <dbReference type="ARBA" id="ARBA00022842"/>
    </source>
</evidence>
<protein>
    <recommendedName>
        <fullName evidence="12 13">4-hydroxybenzoate octaprenyltransferase</fullName>
        <ecNumber evidence="12 13">2.5.1.39</ecNumber>
    </recommendedName>
    <alternativeName>
        <fullName evidence="12">4-HB polyprenyltransferase</fullName>
    </alternativeName>
</protein>
<keyword evidence="5 12" id="KW-0997">Cell inner membrane</keyword>
<keyword evidence="10 12" id="KW-1133">Transmembrane helix</keyword>
<dbReference type="CDD" id="cd13959">
    <property type="entry name" value="PT_UbiA_COQ2"/>
    <property type="match status" value="1"/>
</dbReference>
<dbReference type="Gene3D" id="1.20.120.1780">
    <property type="entry name" value="UbiA prenyltransferase"/>
    <property type="match status" value="1"/>
</dbReference>
<feature type="transmembrane region" description="Helical" evidence="12">
    <location>
        <begin position="205"/>
        <end position="226"/>
    </location>
</feature>
<dbReference type="NCBIfam" id="TIGR01474">
    <property type="entry name" value="ubiA_proteo"/>
    <property type="match status" value="1"/>
</dbReference>
<sequence length="287" mass="31417">MFARLPLFLRLVRMDKPIGSLLLLWPTLNALWIASDGHPSPSLLVIFALGTILMRSAGCAINDYADRDFDRYVKRTENRPITSGKIKAWEAVALAAGLSLIAFLLILPLNALTKELSVAALFVAGTYPFTKRFFAIPQAYLGIAFGFGIPMAFAAIQNQVPLLAWVMLVANVFWSVAYDTEYAMVDRDDDIKIGIRTSALTFGRFDVLAIMLCYAATLGIYVGIGVALGFGVLYWIGLAAAAGCAVYHYTLIKNRERMPCFAAFRHNNWLGGALFAGIAAHYAAKAF</sequence>
<dbReference type="FunFam" id="1.10.357.140:FF:000002">
    <property type="entry name" value="4-hydroxybenzoate octaprenyltransferase"/>
    <property type="match status" value="1"/>
</dbReference>
<dbReference type="EC" id="2.5.1.39" evidence="12 13"/>
<dbReference type="InterPro" id="IPR039653">
    <property type="entry name" value="Prenyltransferase"/>
</dbReference>
<dbReference type="Proteomes" id="UP000509548">
    <property type="component" value="Chromosome 1"/>
</dbReference>
<gene>
    <name evidence="12" type="primary">ubiA</name>
    <name evidence="14" type="ORF">A9O66_12230</name>
</gene>
<evidence type="ECO:0000256" key="10">
    <source>
        <dbReference type="ARBA" id="ARBA00022989"/>
    </source>
</evidence>
<feature type="transmembrane region" description="Helical" evidence="12">
    <location>
        <begin position="264"/>
        <end position="284"/>
    </location>
</feature>
<feature type="transmembrane region" description="Helical" evidence="12">
    <location>
        <begin position="139"/>
        <end position="156"/>
    </location>
</feature>
<dbReference type="GO" id="GO:0006744">
    <property type="term" value="P:ubiquinone biosynthetic process"/>
    <property type="evidence" value="ECO:0007669"/>
    <property type="project" value="UniProtKB-UniRule"/>
</dbReference>
<dbReference type="RefSeq" id="WP_062915761.1">
    <property type="nucleotide sequence ID" value="NZ_CP013347.1"/>
</dbReference>
<dbReference type="GO" id="GO:0005886">
    <property type="term" value="C:plasma membrane"/>
    <property type="evidence" value="ECO:0007669"/>
    <property type="project" value="UniProtKB-SubCell"/>
</dbReference>
<dbReference type="PANTHER" id="PTHR11048:SF28">
    <property type="entry name" value="4-HYDROXYBENZOATE POLYPRENYLTRANSFERASE, MITOCHONDRIAL"/>
    <property type="match status" value="1"/>
</dbReference>
<keyword evidence="6 12" id="KW-0808">Transferase</keyword>
<dbReference type="Pfam" id="PF01040">
    <property type="entry name" value="UbiA"/>
    <property type="match status" value="1"/>
</dbReference>
<comment type="cofactor">
    <cofactor evidence="1 12">
        <name>Mg(2+)</name>
        <dbReference type="ChEBI" id="CHEBI:18420"/>
    </cofactor>
</comment>
<evidence type="ECO:0000256" key="11">
    <source>
        <dbReference type="ARBA" id="ARBA00023136"/>
    </source>
</evidence>
<comment type="subcellular location">
    <subcellularLocation>
        <location evidence="12">Cell inner membrane</location>
        <topology evidence="12">Multi-pass membrane protein</topology>
    </subcellularLocation>
    <subcellularLocation>
        <location evidence="2">Membrane</location>
        <topology evidence="2">Multi-pass membrane protein</topology>
    </subcellularLocation>
</comment>
<dbReference type="PANTHER" id="PTHR11048">
    <property type="entry name" value="PRENYLTRANSFERASES"/>
    <property type="match status" value="1"/>
</dbReference>
<evidence type="ECO:0000256" key="4">
    <source>
        <dbReference type="ARBA" id="ARBA00022475"/>
    </source>
</evidence>
<dbReference type="InterPro" id="IPR000537">
    <property type="entry name" value="UbiA_prenyltransferase"/>
</dbReference>
<feature type="transmembrane region" description="Helical" evidence="12">
    <location>
        <begin position="162"/>
        <end position="184"/>
    </location>
</feature>
<accession>A0A9Q6S274</accession>
<comment type="similarity">
    <text evidence="3 12">Belongs to the UbiA prenyltransferase family.</text>
</comment>
<evidence type="ECO:0000256" key="8">
    <source>
        <dbReference type="ARBA" id="ARBA00022692"/>
    </source>
</evidence>
<name>A0A9Q6S274_9BURK</name>
<feature type="transmembrane region" description="Helical" evidence="12">
    <location>
        <begin position="86"/>
        <end position="106"/>
    </location>
</feature>
<feature type="transmembrane region" description="Helical" evidence="12">
    <location>
        <begin position="232"/>
        <end position="252"/>
    </location>
</feature>
<dbReference type="EMBL" id="CP015958">
    <property type="protein sequence ID" value="QLB63086.1"/>
    <property type="molecule type" value="Genomic_DNA"/>
</dbReference>
<evidence type="ECO:0000256" key="5">
    <source>
        <dbReference type="ARBA" id="ARBA00022519"/>
    </source>
</evidence>
<dbReference type="InterPro" id="IPR006370">
    <property type="entry name" value="HB_polyprenyltransferase-like"/>
</dbReference>
<keyword evidence="9 12" id="KW-0460">Magnesium</keyword>
<comment type="pathway">
    <text evidence="12">Cofactor biosynthesis; ubiquinone biosynthesis.</text>
</comment>
<evidence type="ECO:0000256" key="7">
    <source>
        <dbReference type="ARBA" id="ARBA00022688"/>
    </source>
</evidence>
<comment type="catalytic activity">
    <reaction evidence="12">
        <text>all-trans-octaprenyl diphosphate + 4-hydroxybenzoate = 4-hydroxy-3-(all-trans-octaprenyl)benzoate + diphosphate</text>
        <dbReference type="Rhea" id="RHEA:27782"/>
        <dbReference type="ChEBI" id="CHEBI:1617"/>
        <dbReference type="ChEBI" id="CHEBI:17879"/>
        <dbReference type="ChEBI" id="CHEBI:33019"/>
        <dbReference type="ChEBI" id="CHEBI:57711"/>
        <dbReference type="EC" id="2.5.1.39"/>
    </reaction>
</comment>
<evidence type="ECO:0000256" key="3">
    <source>
        <dbReference type="ARBA" id="ARBA00005985"/>
    </source>
</evidence>
<dbReference type="PROSITE" id="PS00943">
    <property type="entry name" value="UBIA"/>
    <property type="match status" value="1"/>
</dbReference>
<proteinExistence type="inferred from homology"/>
<dbReference type="InterPro" id="IPR044878">
    <property type="entry name" value="UbiA_sf"/>
</dbReference>
<dbReference type="HAMAP" id="MF_01635">
    <property type="entry name" value="UbiA"/>
    <property type="match status" value="1"/>
</dbReference>
<dbReference type="GO" id="GO:0008412">
    <property type="term" value="F:4-hydroxybenzoate polyprenyltransferase activity"/>
    <property type="evidence" value="ECO:0007669"/>
    <property type="project" value="UniProtKB-UniRule"/>
</dbReference>
<dbReference type="InterPro" id="IPR030470">
    <property type="entry name" value="UbiA_prenylTrfase_CS"/>
</dbReference>
<keyword evidence="7 12" id="KW-0831">Ubiquinone biosynthesis</keyword>
<comment type="function">
    <text evidence="12">Catalyzes the prenylation of para-hydroxybenzoate (PHB) with an all-trans polyprenyl group. Mediates the second step in the final reaction sequence of ubiquinone-8 (UQ-8) biosynthesis, which is the condensation of the polyisoprenoid side chain with PHB, generating the first membrane-bound Q intermediate 3-octaprenyl-4-hydroxybenzoate.</text>
</comment>
<evidence type="ECO:0000256" key="12">
    <source>
        <dbReference type="HAMAP-Rule" id="MF_01635"/>
    </source>
</evidence>
<keyword evidence="11 12" id="KW-0472">Membrane</keyword>
<dbReference type="OrthoDB" id="9782418at2"/>
<evidence type="ECO:0000256" key="1">
    <source>
        <dbReference type="ARBA" id="ARBA00001946"/>
    </source>
</evidence>
<evidence type="ECO:0000313" key="14">
    <source>
        <dbReference type="EMBL" id="QLB63086.1"/>
    </source>
</evidence>
<organism evidence="14 15">
    <name type="scientific">Paraburkholderia caribensis</name>
    <dbReference type="NCBI Taxonomy" id="75105"/>
    <lineage>
        <taxon>Bacteria</taxon>
        <taxon>Pseudomonadati</taxon>
        <taxon>Pseudomonadota</taxon>
        <taxon>Betaproteobacteria</taxon>
        <taxon>Burkholderiales</taxon>
        <taxon>Burkholderiaceae</taxon>
        <taxon>Paraburkholderia</taxon>
    </lineage>
</organism>
<evidence type="ECO:0000313" key="15">
    <source>
        <dbReference type="Proteomes" id="UP000509548"/>
    </source>
</evidence>
<evidence type="ECO:0000256" key="13">
    <source>
        <dbReference type="NCBIfam" id="TIGR01474"/>
    </source>
</evidence>